<evidence type="ECO:0008006" key="3">
    <source>
        <dbReference type="Google" id="ProtNLM"/>
    </source>
</evidence>
<protein>
    <recommendedName>
        <fullName evidence="3">Glycosyltransferase</fullName>
    </recommendedName>
</protein>
<evidence type="ECO:0000313" key="1">
    <source>
        <dbReference type="EMBL" id="MCT1606089.1"/>
    </source>
</evidence>
<evidence type="ECO:0000313" key="2">
    <source>
        <dbReference type="Proteomes" id="UP001205046"/>
    </source>
</evidence>
<gene>
    <name evidence="1" type="ORF">M3B43_01875</name>
</gene>
<name>A0ABT2HN25_9MICC</name>
<accession>A0ABT2HN25</accession>
<sequence>MPPALTPEDHSAALRVHIGHRPPRPNVSYVDQIVGESQESISFSYFTGLLRNYDVDIVHVHHPCALLGGKTDGDPLPKNDLVLSALALRVVRNLRKHRTALVQTVHGKDHCGTGRWRRILERATDAYVTLDADTNTPAPDRTVHIPHAHYRERFLGYPMSEPFSGRVLCISPHRLAAVSEAPLRVFELTSTEGLSLRVAGGPDPAVDLLIDRAAAGMPERISSRVELLSDAAMVEEISKAELVLLPAIETLSDESMLFMALSLERPVLVQETPAVQSLCREVGPGWIHTHDGPLTAERIDSVMEELQSGPAQRPPRLTARDMNIVAKQYADIYREVARRHQ</sequence>
<proteinExistence type="predicted"/>
<dbReference type="Proteomes" id="UP001205046">
    <property type="component" value="Unassembled WGS sequence"/>
</dbReference>
<reference evidence="1 2" key="1">
    <citation type="submission" date="2022-04" db="EMBL/GenBank/DDBJ databases">
        <title>Human microbiome associated bacterial genomes.</title>
        <authorList>
            <person name="Sandstrom S."/>
            <person name="Salamzade R."/>
            <person name="Kalan L.R."/>
        </authorList>
    </citation>
    <scope>NUCLEOTIDE SEQUENCE [LARGE SCALE GENOMIC DNA]</scope>
    <source>
        <strain evidence="2">p3-SID767</strain>
    </source>
</reference>
<dbReference type="Gene3D" id="3.40.50.2000">
    <property type="entry name" value="Glycogen Phosphorylase B"/>
    <property type="match status" value="2"/>
</dbReference>
<dbReference type="EMBL" id="JALXMO010000003">
    <property type="protein sequence ID" value="MCT1606089.1"/>
    <property type="molecule type" value="Genomic_DNA"/>
</dbReference>
<keyword evidence="2" id="KW-1185">Reference proteome</keyword>
<organism evidence="1 2">
    <name type="scientific">Nesterenkonia massiliensis</name>
    <dbReference type="NCBI Taxonomy" id="1232429"/>
    <lineage>
        <taxon>Bacteria</taxon>
        <taxon>Bacillati</taxon>
        <taxon>Actinomycetota</taxon>
        <taxon>Actinomycetes</taxon>
        <taxon>Micrococcales</taxon>
        <taxon>Micrococcaceae</taxon>
        <taxon>Nesterenkonia</taxon>
    </lineage>
</organism>
<dbReference type="RefSeq" id="WP_260072315.1">
    <property type="nucleotide sequence ID" value="NZ_JALXMO010000003.1"/>
</dbReference>
<comment type="caution">
    <text evidence="1">The sequence shown here is derived from an EMBL/GenBank/DDBJ whole genome shotgun (WGS) entry which is preliminary data.</text>
</comment>